<evidence type="ECO:0000256" key="1">
    <source>
        <dbReference type="SAM" id="MobiDB-lite"/>
    </source>
</evidence>
<feature type="domain" description="Bacterial Ig-like" evidence="2">
    <location>
        <begin position="611"/>
        <end position="705"/>
    </location>
</feature>
<sequence length="2130" mass="226737">MRLDIMSDMKSVYVIKSFKVSGFDLIITQPDGKNTIIKNGLADAVLGKFELKKMDGTVISVKDIVAQINIHTNGIDSVFLSDLIDELPKQSENSIGKDSGVSVQDKLAEISTKNDELSSQSKSLSHELDKTKEALSQLIYTSQKQNIQSALEKVAEKSVSETMVPQLSEISVPALSAAAVIPTVTETSQKNSTSSSESNQSENAQEDKTTELLSPEININSAVNVISSSIYLSDESDSGVKGDWITNAISPVFEGLTAPLASVSLYINDFTYNTVADQDGRWAISVSDLNYDGIYSYSLQVQSVEEGISTWQGTGSLTIDRSLPPVVSSLSRETDTGLSAYDNITNNTSPVISGTTKSGASITMQIENNVYNISADSQGEWAFKIPDILPDGKYDYHLSITDHSGNTDSSDGYFVIDTSVGELSASLSALDISQDGDNITHSSRPILVGKVESGADVYVEYNGHTVRADVDGNGNWSLVLADKLVIGENKYTVLATDIAGNTKNISGVLDYRPVITSSLYLREESDSGIKGDFITNSDLPVFEGVTSPFSSVKFTVNGLEYATRSDDSGYWSVDVENLVSDGLYGFTLHIIDNAGSEFEQKGSVTIDRSLPKATSVLSHESDSGRFNNEGITNTKQPSITGQTKPDSEIVINFHGQIYKTSSDSSGAWVFKFPESLSDGNYKYSVTVTDRTGNSNTADNSFIIDTSVTLLTAMLSPGDRVPGQDSNVTGSERPVITGKVEVGSEVVITYNGHTIKADVDTNGNWSVDLYKGINIGKNDYIVTATDMAGNTRSVSGSVFLSYQDSTLPLTSHLSSSTDTGASNSDGVTRAQSLAFDGVTKSGASVNITIDGKTYTTKADDNGNWSLSNITGLSDGVHSYLTTATLDGKSTLVTSSVVIDRTAPTTTLRVDNALSEGNNFFGQGGTLIWFRGTTEPGVKVTMNGAYGTIHTTTADKNGNWALAWNGVTGDGSRYWPLNSSFNYTLKLEDLAGNTYSSQGRYTYNASSPVLNSIIVSGETLAGDGKGYHFHTNELTPVISGTTKNTSKLVIGLAGKLYEVPVSTDGSFSFKVPAGVFSDSKIQSVPVQITAYTNAGKTVTSWINYIDVLHQTPSITADLTQDTDTGLLGDGLTSNRMPHLAGIVTGLGVAPDTTHVSISIDGGVDQELYLDKDGNWLFDGLTKPLIPGEHNYQIHVKDQYGNTGSYNGTFTVSDIYFDLSKATDSGTIGDLLTNNTHQVFVGKASAAATTVRIEIMGHFYDVTPDASGNWVFDFYHTTGIELADGEYNVTVSQIVNNLISDSINSKFIIDTTPPALSVSYPQTGFDKTMTNSPVLSGMTDPKQEVTITLDNGKTYNVVADEKGNWSQELSLPDGEYTYRVSTSDIAGNVNEINGTILIDKVPPSGLTWGISETAQFTTGDIYTADAHPVLVGHGEPGAKITITPLNDSSPGETVTVGDDGFWHFTTPSIWWSGSSVSNIYHITIKMEDGAGNAVTSNSAFQVTSTPPDIIAFLAPDSDTGAKGDDLTNITTPVFMGSTRAFSTVKLTIDGKVYTTQSDQSGQWKINIPEDEALNQGIYTYSVISTDALGKTSNPLMHTINIDTNPVPLNDVHLEGYSGDDVFSNNINQVLTGTTTAGNQVDVIINGSKYSIVADTTGKWSLSVTALQDGVYSYSVSAQNAAGTQSPPSSGKFTIDTRPPVTTVSISSDTDSGAIGDYLTNNINPVLTGVTKPGAVVTLTLDGKVFSVTADNTGIWSVMVSPSLNDGVHNYSVSVTDRAGNVIIQPVDGYLTIQTQYSGDGISYANLTPESLSGTSDVTTKIQTPIFSGAGPVSTRIELRIGDQSFYGMSDETGKWTISVTEDIPEGNYSYQIYAVDNVGNKSAPFEGHLSIKTTATLEVSGLQDSSDSGVKGDNITNITNPVLSGKSEPDALVTLTMNGEDYQTIAGTDGAWSFPVKGPLPDGDYVWKITVFEPSSGTNGENTGQITIDTKAPEVHESSVPQGATNDTAPEFEGTGEAGATVNVTLTDSHSSSYTQSVMVNTDGSWSLKWDSTKDALQDGDYTWKVTSSDVAGNESTPPLTGSFTLDTKAPEVHESSVPLSSVSTFSSSIPMLSTTLIHEGHTSDHDSNGSYI</sequence>
<feature type="region of interest" description="Disordered" evidence="1">
    <location>
        <begin position="618"/>
        <end position="643"/>
    </location>
</feature>
<comment type="caution">
    <text evidence="3">The sequence shown here is derived from an EMBL/GenBank/DDBJ whole genome shotgun (WGS) entry which is preliminary data.</text>
</comment>
<feature type="domain" description="Bacterial Ig-like" evidence="2">
    <location>
        <begin position="2000"/>
        <end position="2085"/>
    </location>
</feature>
<feature type="domain" description="Bacterial Ig-like" evidence="2">
    <location>
        <begin position="1509"/>
        <end position="1600"/>
    </location>
</feature>
<feature type="domain" description="Bacterial Ig-like" evidence="2">
    <location>
        <begin position="1612"/>
        <end position="1693"/>
    </location>
</feature>
<feature type="compositionally biased region" description="Polar residues" evidence="1">
    <location>
        <begin position="624"/>
        <end position="643"/>
    </location>
</feature>
<feature type="domain" description="Bacterial Ig-like" evidence="2">
    <location>
        <begin position="1697"/>
        <end position="1778"/>
    </location>
</feature>
<dbReference type="NCBIfam" id="NF033510">
    <property type="entry name" value="Ca_tandemer"/>
    <property type="match status" value="12"/>
</dbReference>
<feature type="domain" description="Bacterial Ig-like" evidence="2">
    <location>
        <begin position="1110"/>
        <end position="1209"/>
    </location>
</feature>
<dbReference type="EMBL" id="AACUZB010000026">
    <property type="protein sequence ID" value="EAM4563465.1"/>
    <property type="molecule type" value="Genomic_DNA"/>
</dbReference>
<feature type="domain" description="Bacterial Ig-like" evidence="2">
    <location>
        <begin position="809"/>
        <end position="883"/>
    </location>
</feature>
<reference evidence="3" key="1">
    <citation type="submission" date="2018-11" db="EMBL/GenBank/DDBJ databases">
        <authorList>
            <consortium name="PulseNet: The National Subtyping Network for Foodborne Disease Surveillance"/>
            <person name="Tarr C.L."/>
            <person name="Trees E."/>
            <person name="Katz L.S."/>
            <person name="Carleton-Romer H.A."/>
            <person name="Stroika S."/>
            <person name="Kucerova Z."/>
            <person name="Roache K.F."/>
            <person name="Sabol A.L."/>
            <person name="Besser J."/>
            <person name="Gerner-Smidt P."/>
        </authorList>
    </citation>
    <scope>NUCLEOTIDE SEQUENCE</scope>
    <source>
        <strain evidence="3">PNUSAS060697</strain>
    </source>
</reference>
<feature type="domain" description="Bacterial Ig-like" evidence="2">
    <location>
        <begin position="324"/>
        <end position="418"/>
    </location>
</feature>
<accession>A0A5T2MC30</accession>
<dbReference type="InterPro" id="IPR044016">
    <property type="entry name" value="Big_13"/>
</dbReference>
<evidence type="ECO:0000313" key="3">
    <source>
        <dbReference type="EMBL" id="EAM4563465.1"/>
    </source>
</evidence>
<evidence type="ECO:0000259" key="2">
    <source>
        <dbReference type="Pfam" id="PF19077"/>
    </source>
</evidence>
<feature type="domain" description="Bacterial Ig-like" evidence="2">
    <location>
        <begin position="1896"/>
        <end position="1987"/>
    </location>
</feature>
<feature type="domain" description="Bacterial Ig-like" evidence="2">
    <location>
        <begin position="1802"/>
        <end position="1881"/>
    </location>
</feature>
<feature type="compositionally biased region" description="Low complexity" evidence="1">
    <location>
        <begin position="186"/>
        <end position="203"/>
    </location>
</feature>
<feature type="domain" description="Bacterial Ig-like" evidence="2">
    <location>
        <begin position="1325"/>
        <end position="1396"/>
    </location>
</feature>
<feature type="domain" description="Bacterial Ig-like" evidence="2">
    <location>
        <begin position="434"/>
        <end position="506"/>
    </location>
</feature>
<feature type="domain" description="Bacterial Ig-like" evidence="2">
    <location>
        <begin position="519"/>
        <end position="607"/>
    </location>
</feature>
<name>A0A5T2MC30_SALER</name>
<gene>
    <name evidence="3" type="ORF">EFY76_19270</name>
</gene>
<dbReference type="Gene3D" id="2.60.40.10">
    <property type="entry name" value="Immunoglobulins"/>
    <property type="match status" value="19"/>
</dbReference>
<feature type="domain" description="Bacterial Ig-like" evidence="2">
    <location>
        <begin position="725"/>
        <end position="794"/>
    </location>
</feature>
<feature type="domain" description="Bacterial Ig-like" evidence="2">
    <location>
        <begin position="228"/>
        <end position="320"/>
    </location>
</feature>
<feature type="domain" description="Bacterial Ig-like" evidence="2">
    <location>
        <begin position="1416"/>
        <end position="1499"/>
    </location>
</feature>
<dbReference type="Pfam" id="PF19077">
    <property type="entry name" value="Big_13"/>
    <property type="match status" value="16"/>
</dbReference>
<feature type="region of interest" description="Disordered" evidence="1">
    <location>
        <begin position="186"/>
        <end position="213"/>
    </location>
</feature>
<proteinExistence type="predicted"/>
<organism evidence="3">
    <name type="scientific">Salmonella enterica</name>
    <name type="common">Salmonella choleraesuis</name>
    <dbReference type="NCBI Taxonomy" id="28901"/>
    <lineage>
        <taxon>Bacteria</taxon>
        <taxon>Pseudomonadati</taxon>
        <taxon>Pseudomonadota</taxon>
        <taxon>Gammaproteobacteria</taxon>
        <taxon>Enterobacterales</taxon>
        <taxon>Enterobacteriaceae</taxon>
        <taxon>Salmonella</taxon>
    </lineage>
</organism>
<protein>
    <recommendedName>
        <fullName evidence="2">Bacterial Ig-like domain-containing protein</fullName>
    </recommendedName>
</protein>
<dbReference type="InterPro" id="IPR013783">
    <property type="entry name" value="Ig-like_fold"/>
</dbReference>